<organism evidence="3 4">
    <name type="scientific">Alcaligenes faecalis</name>
    <dbReference type="NCBI Taxonomy" id="511"/>
    <lineage>
        <taxon>Bacteria</taxon>
        <taxon>Pseudomonadati</taxon>
        <taxon>Pseudomonadota</taxon>
        <taxon>Betaproteobacteria</taxon>
        <taxon>Burkholderiales</taxon>
        <taxon>Alcaligenaceae</taxon>
        <taxon>Alcaligenes</taxon>
    </lineage>
</organism>
<dbReference type="InterPro" id="IPR006860">
    <property type="entry name" value="FecR"/>
</dbReference>
<evidence type="ECO:0000259" key="2">
    <source>
        <dbReference type="Pfam" id="PF16220"/>
    </source>
</evidence>
<dbReference type="PANTHER" id="PTHR30273">
    <property type="entry name" value="PERIPLASMIC SIGNAL SENSOR AND SIGMA FACTOR ACTIVATOR FECR-RELATED"/>
    <property type="match status" value="1"/>
</dbReference>
<dbReference type="InterPro" id="IPR032623">
    <property type="entry name" value="FecR_N"/>
</dbReference>
<dbReference type="EMBL" id="QEXO01000002">
    <property type="protein sequence ID" value="PWE15052.1"/>
    <property type="molecule type" value="Genomic_DNA"/>
</dbReference>
<dbReference type="Pfam" id="PF16220">
    <property type="entry name" value="DUF4880"/>
    <property type="match status" value="1"/>
</dbReference>
<dbReference type="GO" id="GO:0016989">
    <property type="term" value="F:sigma factor antagonist activity"/>
    <property type="evidence" value="ECO:0007669"/>
    <property type="project" value="TreeGrafter"/>
</dbReference>
<dbReference type="PIRSF" id="PIRSF018266">
    <property type="entry name" value="FecR"/>
    <property type="match status" value="1"/>
</dbReference>
<dbReference type="Pfam" id="PF04773">
    <property type="entry name" value="FecR"/>
    <property type="match status" value="1"/>
</dbReference>
<dbReference type="STRING" id="511.UZ73_09060"/>
<gene>
    <name evidence="3" type="ORF">DF183_10275</name>
</gene>
<dbReference type="PANTHER" id="PTHR30273:SF2">
    <property type="entry name" value="PROTEIN FECR"/>
    <property type="match status" value="1"/>
</dbReference>
<name>A0A2U2BM28_ALCFA</name>
<evidence type="ECO:0000313" key="4">
    <source>
        <dbReference type="Proteomes" id="UP000245216"/>
    </source>
</evidence>
<accession>A0A2U2BM28</accession>
<dbReference type="InterPro" id="IPR012373">
    <property type="entry name" value="Ferrdict_sens_TM"/>
</dbReference>
<dbReference type="Gene3D" id="2.60.120.1440">
    <property type="match status" value="1"/>
</dbReference>
<comment type="caution">
    <text evidence="3">The sequence shown here is derived from an EMBL/GenBank/DDBJ whole genome shotgun (WGS) entry which is preliminary data.</text>
</comment>
<evidence type="ECO:0000259" key="1">
    <source>
        <dbReference type="Pfam" id="PF04773"/>
    </source>
</evidence>
<evidence type="ECO:0000313" key="3">
    <source>
        <dbReference type="EMBL" id="PWE15052.1"/>
    </source>
</evidence>
<dbReference type="Proteomes" id="UP000245216">
    <property type="component" value="Unassembled WGS sequence"/>
</dbReference>
<sequence>MNPANALNLDEDTLHKEARAWVSRLKTSSLTSRQARELRRWCGRSPSHASAFAHAREMWDAMPQDREEWLREAKLMKKRGHQPVRRALLGGLLVGGGLYLVAKPPMQLWPSLADLRADYRTGAGEQRRVQLLDHVWLDMNTRSRLNVSDDPHLGRIVALLDGEVEVRQSERSASVCTVFAGAGSIQTFNGRTNIRYLDGKTEVTCLSGSAQVDFGGQGYRLGAGEQLLYGRHAISSVQTVAAEDFPSWRQGRLTFHEQPLSQVLAELNRYWAGHLILRDASLGSVLVSFAVNLDNLPEALDILQQLYGVVVMRLPGGIALLSRA</sequence>
<feature type="domain" description="FecR N-terminal" evidence="2">
    <location>
        <begin position="16"/>
        <end position="57"/>
    </location>
</feature>
<reference evidence="3 4" key="2">
    <citation type="submission" date="2018-05" db="EMBL/GenBank/DDBJ databases">
        <authorList>
            <person name="Lanie J.A."/>
            <person name="Ng W.-L."/>
            <person name="Kazmierczak K.M."/>
            <person name="Andrzejewski T.M."/>
            <person name="Davidsen T.M."/>
            <person name="Wayne K.J."/>
            <person name="Tettelin H."/>
            <person name="Glass J.I."/>
            <person name="Rusch D."/>
            <person name="Podicherti R."/>
            <person name="Tsui H.-C.T."/>
            <person name="Winkler M.E."/>
        </authorList>
    </citation>
    <scope>NUCLEOTIDE SEQUENCE [LARGE SCALE GENOMIC DNA]</scope>
    <source>
        <strain evidence="3 4">YBY</strain>
    </source>
</reference>
<protein>
    <submittedName>
        <fullName evidence="3">Fe2+-dicitrate sensor protein</fullName>
    </submittedName>
</protein>
<dbReference type="RefSeq" id="WP_109089020.1">
    <property type="nucleotide sequence ID" value="NZ_QEXO01000002.1"/>
</dbReference>
<dbReference type="Gene3D" id="3.55.50.30">
    <property type="match status" value="1"/>
</dbReference>
<reference evidence="3 4" key="1">
    <citation type="submission" date="2018-05" db="EMBL/GenBank/DDBJ databases">
        <title>Genome Sequence of an Efficient Indole-Degrading Bacterium, Alcaligenes sp.YBY.</title>
        <authorList>
            <person name="Yang B."/>
        </authorList>
    </citation>
    <scope>NUCLEOTIDE SEQUENCE [LARGE SCALE GENOMIC DNA]</scope>
    <source>
        <strain evidence="3 4">YBY</strain>
    </source>
</reference>
<proteinExistence type="predicted"/>
<feature type="domain" description="FecR protein" evidence="1">
    <location>
        <begin position="118"/>
        <end position="210"/>
    </location>
</feature>
<dbReference type="AlphaFoldDB" id="A0A2U2BM28"/>